<comment type="subcellular location">
    <subcellularLocation>
        <location evidence="1 7">Cell membrane</location>
        <topology evidence="1 7">Multi-pass membrane protein</topology>
    </subcellularLocation>
</comment>
<feature type="domain" description="ABC transmembrane type-1" evidence="8">
    <location>
        <begin position="76"/>
        <end position="276"/>
    </location>
</feature>
<evidence type="ECO:0000256" key="2">
    <source>
        <dbReference type="ARBA" id="ARBA00022448"/>
    </source>
</evidence>
<evidence type="ECO:0000256" key="7">
    <source>
        <dbReference type="RuleBase" id="RU363032"/>
    </source>
</evidence>
<keyword evidence="10" id="KW-1185">Reference proteome</keyword>
<comment type="caution">
    <text evidence="9">The sequence shown here is derived from an EMBL/GenBank/DDBJ whole genome shotgun (WGS) entry which is preliminary data.</text>
</comment>
<dbReference type="InterPro" id="IPR035906">
    <property type="entry name" value="MetI-like_sf"/>
</dbReference>
<dbReference type="PROSITE" id="PS50928">
    <property type="entry name" value="ABC_TM1"/>
    <property type="match status" value="1"/>
</dbReference>
<evidence type="ECO:0000313" key="9">
    <source>
        <dbReference type="EMBL" id="MFD0960002.1"/>
    </source>
</evidence>
<comment type="similarity">
    <text evidence="7">Belongs to the binding-protein-dependent transport system permease family.</text>
</comment>
<feature type="transmembrane region" description="Helical" evidence="7">
    <location>
        <begin position="71"/>
        <end position="99"/>
    </location>
</feature>
<dbReference type="CDD" id="cd06261">
    <property type="entry name" value="TM_PBP2"/>
    <property type="match status" value="1"/>
</dbReference>
<keyword evidence="2 7" id="KW-0813">Transport</keyword>
<organism evidence="9 10">
    <name type="scientific">Paenibacillus chungangensis</name>
    <dbReference type="NCBI Taxonomy" id="696535"/>
    <lineage>
        <taxon>Bacteria</taxon>
        <taxon>Bacillati</taxon>
        <taxon>Bacillota</taxon>
        <taxon>Bacilli</taxon>
        <taxon>Bacillales</taxon>
        <taxon>Paenibacillaceae</taxon>
        <taxon>Paenibacillus</taxon>
    </lineage>
</organism>
<proteinExistence type="inferred from homology"/>
<dbReference type="Proteomes" id="UP001596989">
    <property type="component" value="Unassembled WGS sequence"/>
</dbReference>
<dbReference type="InterPro" id="IPR000515">
    <property type="entry name" value="MetI-like"/>
</dbReference>
<dbReference type="PANTHER" id="PTHR43744">
    <property type="entry name" value="ABC TRANSPORTER PERMEASE PROTEIN MG189-RELATED-RELATED"/>
    <property type="match status" value="1"/>
</dbReference>
<keyword evidence="6 7" id="KW-0472">Membrane</keyword>
<sequence length="292" mass="32819">MHAKIKSSKMDIVFDSINYIFLTILCLSMVYPFLFLLSHSLSPVEVSLTQISIIPSKITLSNYAQVLSNEFIAYGFLNTVARTIIGTLLTVLASIFTAYPLAKKTFPNRGFWTAFIVFTMFFSGGLIPTYFLVNNLQLMNTMWALLLPGLILTFQMIIARNFFMSIPESLEESAKIDGANEIRILFSIIIPISMPIIATLSLWTAVHHWNAWFDSMIYITDSKLQVLQVVLRRIVLEGTVEMMEMGGDEDLAVNPETIKATAIMVATLPIILVYPFVQKYFVKGIMIGSLKG</sequence>
<evidence type="ECO:0000256" key="1">
    <source>
        <dbReference type="ARBA" id="ARBA00004651"/>
    </source>
</evidence>
<feature type="transmembrane region" description="Helical" evidence="7">
    <location>
        <begin position="184"/>
        <end position="206"/>
    </location>
</feature>
<evidence type="ECO:0000256" key="5">
    <source>
        <dbReference type="ARBA" id="ARBA00022989"/>
    </source>
</evidence>
<keyword evidence="3" id="KW-1003">Cell membrane</keyword>
<dbReference type="RefSeq" id="WP_377564319.1">
    <property type="nucleotide sequence ID" value="NZ_JBHTJZ010000012.1"/>
</dbReference>
<dbReference type="EMBL" id="JBHTJZ010000012">
    <property type="protein sequence ID" value="MFD0960002.1"/>
    <property type="molecule type" value="Genomic_DNA"/>
</dbReference>
<feature type="transmembrane region" description="Helical" evidence="7">
    <location>
        <begin position="258"/>
        <end position="277"/>
    </location>
</feature>
<evidence type="ECO:0000313" key="10">
    <source>
        <dbReference type="Proteomes" id="UP001596989"/>
    </source>
</evidence>
<dbReference type="PANTHER" id="PTHR43744:SF9">
    <property type="entry name" value="POLYGALACTURONAN_RHAMNOGALACTURONAN TRANSPORT SYSTEM PERMEASE PROTEIN YTCP"/>
    <property type="match status" value="1"/>
</dbReference>
<dbReference type="Pfam" id="PF00528">
    <property type="entry name" value="BPD_transp_1"/>
    <property type="match status" value="1"/>
</dbReference>
<evidence type="ECO:0000259" key="8">
    <source>
        <dbReference type="PROSITE" id="PS50928"/>
    </source>
</evidence>
<reference evidence="10" key="1">
    <citation type="journal article" date="2019" name="Int. J. Syst. Evol. Microbiol.">
        <title>The Global Catalogue of Microorganisms (GCM) 10K type strain sequencing project: providing services to taxonomists for standard genome sequencing and annotation.</title>
        <authorList>
            <consortium name="The Broad Institute Genomics Platform"/>
            <consortium name="The Broad Institute Genome Sequencing Center for Infectious Disease"/>
            <person name="Wu L."/>
            <person name="Ma J."/>
        </authorList>
    </citation>
    <scope>NUCLEOTIDE SEQUENCE [LARGE SCALE GENOMIC DNA]</scope>
    <source>
        <strain evidence="10">CCUG 59129</strain>
    </source>
</reference>
<accession>A0ABW3HR40</accession>
<feature type="transmembrane region" description="Helical" evidence="7">
    <location>
        <begin position="111"/>
        <end position="131"/>
    </location>
</feature>
<keyword evidence="4 7" id="KW-0812">Transmembrane</keyword>
<evidence type="ECO:0000256" key="6">
    <source>
        <dbReference type="ARBA" id="ARBA00023136"/>
    </source>
</evidence>
<keyword evidence="5 7" id="KW-1133">Transmembrane helix</keyword>
<gene>
    <name evidence="9" type="ORF">ACFQ2I_11410</name>
</gene>
<feature type="transmembrane region" description="Helical" evidence="7">
    <location>
        <begin position="12"/>
        <end position="34"/>
    </location>
</feature>
<evidence type="ECO:0000256" key="3">
    <source>
        <dbReference type="ARBA" id="ARBA00022475"/>
    </source>
</evidence>
<dbReference type="Gene3D" id="1.10.3720.10">
    <property type="entry name" value="MetI-like"/>
    <property type="match status" value="1"/>
</dbReference>
<feature type="transmembrane region" description="Helical" evidence="7">
    <location>
        <begin position="143"/>
        <end position="163"/>
    </location>
</feature>
<protein>
    <submittedName>
        <fullName evidence="9">Carbohydrate ABC transporter permease</fullName>
    </submittedName>
</protein>
<evidence type="ECO:0000256" key="4">
    <source>
        <dbReference type="ARBA" id="ARBA00022692"/>
    </source>
</evidence>
<dbReference type="SUPFAM" id="SSF161098">
    <property type="entry name" value="MetI-like"/>
    <property type="match status" value="1"/>
</dbReference>
<name>A0ABW3HR40_9BACL</name>